<keyword evidence="15" id="KW-0051">Antiviral defense</keyword>
<evidence type="ECO:0000256" key="9">
    <source>
        <dbReference type="ARBA" id="ARBA00022723"/>
    </source>
</evidence>
<dbReference type="GO" id="GO:0005694">
    <property type="term" value="C:chromosome"/>
    <property type="evidence" value="ECO:0007669"/>
    <property type="project" value="UniProtKB-SubCell"/>
</dbReference>
<evidence type="ECO:0000259" key="26">
    <source>
        <dbReference type="PROSITE" id="PS51831"/>
    </source>
</evidence>
<keyword evidence="8" id="KW-0235">DNA replication</keyword>
<dbReference type="GO" id="GO:0046872">
    <property type="term" value="F:metal ion binding"/>
    <property type="evidence" value="ECO:0007669"/>
    <property type="project" value="UniProtKB-KW"/>
</dbReference>
<dbReference type="InterPro" id="IPR006674">
    <property type="entry name" value="HD_domain"/>
</dbReference>
<dbReference type="EMBL" id="GBSH01002418">
    <property type="protein sequence ID" value="JAG66608.1"/>
    <property type="molecule type" value="Transcribed_RNA"/>
</dbReference>
<feature type="domain" description="HD" evidence="26">
    <location>
        <begin position="166"/>
        <end position="318"/>
    </location>
</feature>
<dbReference type="SUPFAM" id="SSF109604">
    <property type="entry name" value="HD-domain/PDEase-like"/>
    <property type="match status" value="1"/>
</dbReference>
<evidence type="ECO:0000256" key="15">
    <source>
        <dbReference type="ARBA" id="ARBA00023118"/>
    </source>
</evidence>
<keyword evidence="17" id="KW-0234">DNA repair</keyword>
<evidence type="ECO:0000256" key="10">
    <source>
        <dbReference type="ARBA" id="ARBA00022741"/>
    </source>
</evidence>
<dbReference type="SUPFAM" id="SSF47769">
    <property type="entry name" value="SAM/Pointed domain"/>
    <property type="match status" value="1"/>
</dbReference>
<feature type="region of interest" description="Disordered" evidence="24">
    <location>
        <begin position="1"/>
        <end position="26"/>
    </location>
</feature>
<keyword evidence="14" id="KW-0391">Immunity</keyword>
<evidence type="ECO:0000256" key="13">
    <source>
        <dbReference type="ARBA" id="ARBA00022833"/>
    </source>
</evidence>
<keyword evidence="11" id="KW-0227">DNA damage</keyword>
<dbReference type="AlphaFoldDB" id="A0A0B8RX82"/>
<feature type="compositionally biased region" description="Polar residues" evidence="24">
    <location>
        <begin position="15"/>
        <end position="26"/>
    </location>
</feature>
<comment type="similarity">
    <text evidence="3">Belongs to the SAMHD1 family.</text>
</comment>
<dbReference type="Pfam" id="PF01966">
    <property type="entry name" value="HD"/>
    <property type="match status" value="1"/>
</dbReference>
<keyword evidence="7" id="KW-0399">Innate immunity</keyword>
<evidence type="ECO:0000256" key="18">
    <source>
        <dbReference type="ARBA" id="ARBA00023242"/>
    </source>
</evidence>
<evidence type="ECO:0000256" key="4">
    <source>
        <dbReference type="ARBA" id="ARBA00020285"/>
    </source>
</evidence>
<dbReference type="SMART" id="SM00454">
    <property type="entry name" value="SAM"/>
    <property type="match status" value="1"/>
</dbReference>
<organism evidence="27">
    <name type="scientific">Philothamnus irregularis</name>
    <name type="common">brown tree snake</name>
    <dbReference type="NCBI Taxonomy" id="1899461"/>
    <lineage>
        <taxon>Eukaryota</taxon>
        <taxon>Metazoa</taxon>
        <taxon>Chordata</taxon>
        <taxon>Craniata</taxon>
        <taxon>Vertebrata</taxon>
        <taxon>Euteleostomi</taxon>
        <taxon>Lepidosauria</taxon>
        <taxon>Squamata</taxon>
        <taxon>Bifurcata</taxon>
        <taxon>Unidentata</taxon>
        <taxon>Episquamata</taxon>
        <taxon>Toxicofera</taxon>
        <taxon>Serpentes</taxon>
        <taxon>Colubroidea</taxon>
        <taxon>Colubridae</taxon>
        <taxon>Colubrinae</taxon>
        <taxon>Philothamnus</taxon>
    </lineage>
</organism>
<evidence type="ECO:0000256" key="11">
    <source>
        <dbReference type="ARBA" id="ARBA00022763"/>
    </source>
</evidence>
<dbReference type="GO" id="GO:0006260">
    <property type="term" value="P:DNA replication"/>
    <property type="evidence" value="ECO:0007669"/>
    <property type="project" value="UniProtKB-KW"/>
</dbReference>
<keyword evidence="10" id="KW-0547">Nucleotide-binding</keyword>
<evidence type="ECO:0000313" key="27">
    <source>
        <dbReference type="EMBL" id="JAG66608.1"/>
    </source>
</evidence>
<evidence type="ECO:0000256" key="7">
    <source>
        <dbReference type="ARBA" id="ARBA00022588"/>
    </source>
</evidence>
<protein>
    <recommendedName>
        <fullName evidence="4">Deoxynucleoside triphosphate triphosphohydrolase SAMHD1</fullName>
    </recommendedName>
</protein>
<evidence type="ECO:0000256" key="14">
    <source>
        <dbReference type="ARBA" id="ARBA00022859"/>
    </source>
</evidence>
<evidence type="ECO:0000256" key="1">
    <source>
        <dbReference type="ARBA" id="ARBA00004123"/>
    </source>
</evidence>
<evidence type="ECO:0000256" key="17">
    <source>
        <dbReference type="ARBA" id="ARBA00023204"/>
    </source>
</evidence>
<dbReference type="Gene3D" id="1.10.150.50">
    <property type="entry name" value="Transcription Factor, Ets-1"/>
    <property type="match status" value="1"/>
</dbReference>
<keyword evidence="9" id="KW-0479">Metal-binding</keyword>
<dbReference type="FunFam" id="3.30.70.2760:FF:000002">
    <property type="entry name" value="SAM and HD domain-containing deoxynucleoside triphosphate triphosphohydrolase 1"/>
    <property type="match status" value="1"/>
</dbReference>
<dbReference type="GO" id="GO:0006281">
    <property type="term" value="P:DNA repair"/>
    <property type="evidence" value="ECO:0007669"/>
    <property type="project" value="UniProtKB-KW"/>
</dbReference>
<dbReference type="PANTHER" id="PTHR11373">
    <property type="entry name" value="DEOXYNUCLEOSIDE TRIPHOSPHATE TRIPHOSPHOHYDROLASE"/>
    <property type="match status" value="1"/>
</dbReference>
<evidence type="ECO:0000256" key="20">
    <source>
        <dbReference type="ARBA" id="ARBA00047812"/>
    </source>
</evidence>
<feature type="region of interest" description="Disordered" evidence="24">
    <location>
        <begin position="588"/>
        <end position="615"/>
    </location>
</feature>
<keyword evidence="12" id="KW-0378">Hydrolase</keyword>
<comment type="catalytic activity">
    <reaction evidence="21">
        <text>a 2'-deoxyribonucleoside 5'-triphosphate + H2O = a 2'-deoxyribonucleoside + triphosphate + H(+)</text>
        <dbReference type="Rhea" id="RHEA:46148"/>
        <dbReference type="ChEBI" id="CHEBI:15377"/>
        <dbReference type="ChEBI" id="CHEBI:15378"/>
        <dbReference type="ChEBI" id="CHEBI:18036"/>
        <dbReference type="ChEBI" id="CHEBI:18274"/>
        <dbReference type="ChEBI" id="CHEBI:61560"/>
    </reaction>
    <physiologicalReaction direction="left-to-right" evidence="21">
        <dbReference type="Rhea" id="RHEA:46149"/>
    </physiologicalReaction>
</comment>
<keyword evidence="6" id="KW-0021">Allosteric enzyme</keyword>
<dbReference type="PROSITE" id="PS50105">
    <property type="entry name" value="SAM_DOMAIN"/>
    <property type="match status" value="1"/>
</dbReference>
<comment type="catalytic activity">
    <reaction evidence="22">
        <text>dGTP + H2O = 2'-deoxyguanosine + triphosphate + H(+)</text>
        <dbReference type="Rhea" id="RHEA:15193"/>
        <dbReference type="ChEBI" id="CHEBI:15377"/>
        <dbReference type="ChEBI" id="CHEBI:15378"/>
        <dbReference type="ChEBI" id="CHEBI:17172"/>
        <dbReference type="ChEBI" id="CHEBI:18036"/>
        <dbReference type="ChEBI" id="CHEBI:61429"/>
    </reaction>
    <physiologicalReaction direction="left-to-right" evidence="22">
        <dbReference type="Rhea" id="RHEA:15194"/>
    </physiologicalReaction>
</comment>
<comment type="catalytic activity">
    <reaction evidence="19">
        <text>dCTP + H2O = 2'-deoxycytidine + triphosphate + H(+)</text>
        <dbReference type="Rhea" id="RHEA:80083"/>
        <dbReference type="ChEBI" id="CHEBI:15377"/>
        <dbReference type="ChEBI" id="CHEBI:15378"/>
        <dbReference type="ChEBI" id="CHEBI:15698"/>
        <dbReference type="ChEBI" id="CHEBI:18036"/>
        <dbReference type="ChEBI" id="CHEBI:61481"/>
    </reaction>
    <physiologicalReaction direction="left-to-right" evidence="19">
        <dbReference type="Rhea" id="RHEA:80084"/>
    </physiologicalReaction>
</comment>
<evidence type="ECO:0000256" key="24">
    <source>
        <dbReference type="SAM" id="MobiDB-lite"/>
    </source>
</evidence>
<dbReference type="Gene3D" id="3.30.70.2760">
    <property type="match status" value="1"/>
</dbReference>
<dbReference type="InterPro" id="IPR001660">
    <property type="entry name" value="SAM"/>
</dbReference>
<evidence type="ECO:0000256" key="6">
    <source>
        <dbReference type="ARBA" id="ARBA00022533"/>
    </source>
</evidence>
<dbReference type="SMART" id="SM00471">
    <property type="entry name" value="HDc"/>
    <property type="match status" value="1"/>
</dbReference>
<comment type="catalytic activity">
    <reaction evidence="23">
        <text>dTTP + H2O = thymidine + triphosphate + H(+)</text>
        <dbReference type="Rhea" id="RHEA:80079"/>
        <dbReference type="ChEBI" id="CHEBI:15377"/>
        <dbReference type="ChEBI" id="CHEBI:15378"/>
        <dbReference type="ChEBI" id="CHEBI:17748"/>
        <dbReference type="ChEBI" id="CHEBI:18036"/>
        <dbReference type="ChEBI" id="CHEBI:37568"/>
    </reaction>
    <physiologicalReaction direction="left-to-right" evidence="23">
        <dbReference type="Rhea" id="RHEA:80080"/>
    </physiologicalReaction>
</comment>
<dbReference type="GO" id="GO:0005525">
    <property type="term" value="F:GTP binding"/>
    <property type="evidence" value="ECO:0007669"/>
    <property type="project" value="UniProtKB-KW"/>
</dbReference>
<sequence length="625" mass="71705">MSNGSREGALKRARPNSSPDGFQTPQKRGVTAADLAGSVSLHSPSWNTEQLCAFLQAEGFEAAEVQCFREHKITGLTVPTLTESDLEKMGICAIGVNKKLLICMRKLAQSQRYTEITKVFNDPIHGHIEMHPLLVRIIDTPQFHRLRYIKQLGGTYYVFPGASHNRFEHSLGVSHLAGRLVQTLQERQPELNIDQRDILCVQIAGLCHDLGHGPFSHMFDGRFIPLARPGLKWKHEQASVQMFEHLIDSNNLKTVMKNYGLKLDEDIHFIKELIASPVEEERGDKEWPYHGRSKNKSFLYEIVANKTSGIDVDKWDYFARDCHHLGIQNNFDYERFIKFARVCQVKDMMHICTRDKEVGNLYDMFHTRNCLHRRAYQHKVGNIIETMITDAFLKADPHIKIKGSGGKVFQISTALEDMQAYTKLTDEIFLKILHSDEPELSDAREILCKIVHRDLFKCLGETQPPEGKEIKKEDYDGLCAEIVNSKPKTISQDVELKAEDFFVDVIDMDYGMQKRNPINSVRFYCKTDITQAVKITREQVSQLLPEKFAEQIIRVYCKKKDTNIIEAATKYFIQWCMDKDFTKPRDGDVVAPELTPMKKGWNKDDESQDSNRNSSGLKCKVNLNF</sequence>
<evidence type="ECO:0000256" key="23">
    <source>
        <dbReference type="ARBA" id="ARBA00049451"/>
    </source>
</evidence>
<dbReference type="GO" id="GO:0006203">
    <property type="term" value="P:dGTP catabolic process"/>
    <property type="evidence" value="ECO:0007669"/>
    <property type="project" value="TreeGrafter"/>
</dbReference>
<evidence type="ECO:0000259" key="25">
    <source>
        <dbReference type="PROSITE" id="PS50105"/>
    </source>
</evidence>
<dbReference type="FunFam" id="1.10.3210.10:FF:000015">
    <property type="entry name" value="Deoxynucleoside triphosphate triphosphohydrolase SAMHD1"/>
    <property type="match status" value="1"/>
</dbReference>
<name>A0A0B8RX82_9SAUR</name>
<keyword evidence="18" id="KW-0539">Nucleus</keyword>
<reference evidence="27" key="1">
    <citation type="journal article" date="2014" name="BMC Genomics">
        <title>RNA-seq and high-definition mass spectrometry reveal the complex and divergent venoms of two rear-fanged colubrid snakes.</title>
        <authorList>
            <person name="McGivern J.J."/>
            <person name="Wray K.P."/>
            <person name="Margres M.J."/>
            <person name="Couch M.E."/>
            <person name="Mackessy S.P."/>
            <person name="Rokyta D.R."/>
        </authorList>
    </citation>
    <scope>NUCLEOTIDE SEQUENCE</scope>
    <source>
        <tissue evidence="27">Venom gland</tissue>
    </source>
</reference>
<comment type="subcellular location">
    <subcellularLocation>
        <location evidence="2">Chromosome</location>
    </subcellularLocation>
    <subcellularLocation>
        <location evidence="1">Nucleus</location>
    </subcellularLocation>
</comment>
<dbReference type="GO" id="GO:0051607">
    <property type="term" value="P:defense response to virus"/>
    <property type="evidence" value="ECO:0007669"/>
    <property type="project" value="UniProtKB-KW"/>
</dbReference>
<dbReference type="InterPro" id="IPR050135">
    <property type="entry name" value="dGTPase-like"/>
</dbReference>
<keyword evidence="5" id="KW-0158">Chromosome</keyword>
<dbReference type="InterPro" id="IPR003607">
    <property type="entry name" value="HD/PDEase_dom"/>
</dbReference>
<dbReference type="GO" id="GO:0045088">
    <property type="term" value="P:regulation of innate immune response"/>
    <property type="evidence" value="ECO:0007669"/>
    <property type="project" value="TreeGrafter"/>
</dbReference>
<evidence type="ECO:0000256" key="19">
    <source>
        <dbReference type="ARBA" id="ARBA00047701"/>
    </source>
</evidence>
<accession>A0A0B8RX82</accession>
<keyword evidence="16" id="KW-0342">GTP-binding</keyword>
<dbReference type="PROSITE" id="PS51831">
    <property type="entry name" value="HD"/>
    <property type="match status" value="1"/>
</dbReference>
<feature type="domain" description="SAM" evidence="25">
    <location>
        <begin position="46"/>
        <end position="110"/>
    </location>
</feature>
<evidence type="ECO:0000256" key="2">
    <source>
        <dbReference type="ARBA" id="ARBA00004286"/>
    </source>
</evidence>
<evidence type="ECO:0000256" key="8">
    <source>
        <dbReference type="ARBA" id="ARBA00022705"/>
    </source>
</evidence>
<dbReference type="GO" id="GO:0005634">
    <property type="term" value="C:nucleus"/>
    <property type="evidence" value="ECO:0007669"/>
    <property type="project" value="UniProtKB-SubCell"/>
</dbReference>
<evidence type="ECO:0000256" key="5">
    <source>
        <dbReference type="ARBA" id="ARBA00022454"/>
    </source>
</evidence>
<dbReference type="CDD" id="cd00077">
    <property type="entry name" value="HDc"/>
    <property type="match status" value="1"/>
</dbReference>
<evidence type="ECO:0000256" key="12">
    <source>
        <dbReference type="ARBA" id="ARBA00022801"/>
    </source>
</evidence>
<evidence type="ECO:0000256" key="16">
    <source>
        <dbReference type="ARBA" id="ARBA00023134"/>
    </source>
</evidence>
<dbReference type="GO" id="GO:0008832">
    <property type="term" value="F:dGTPase activity"/>
    <property type="evidence" value="ECO:0007669"/>
    <property type="project" value="TreeGrafter"/>
</dbReference>
<evidence type="ECO:0000256" key="21">
    <source>
        <dbReference type="ARBA" id="ARBA00048183"/>
    </source>
</evidence>
<proteinExistence type="inferred from homology"/>
<comment type="catalytic activity">
    <reaction evidence="20">
        <text>dATP + H2O = 2'-deoxyadenosine + triphosphate + H(+)</text>
        <dbReference type="Rhea" id="RHEA:67648"/>
        <dbReference type="ChEBI" id="CHEBI:15377"/>
        <dbReference type="ChEBI" id="CHEBI:15378"/>
        <dbReference type="ChEBI" id="CHEBI:17256"/>
        <dbReference type="ChEBI" id="CHEBI:18036"/>
        <dbReference type="ChEBI" id="CHEBI:61404"/>
    </reaction>
    <physiologicalReaction direction="left-to-right" evidence="20">
        <dbReference type="Rhea" id="RHEA:67649"/>
    </physiologicalReaction>
</comment>
<dbReference type="GO" id="GO:0045087">
    <property type="term" value="P:innate immune response"/>
    <property type="evidence" value="ECO:0007669"/>
    <property type="project" value="UniProtKB-KW"/>
</dbReference>
<dbReference type="Pfam" id="PF07647">
    <property type="entry name" value="SAM_2"/>
    <property type="match status" value="1"/>
</dbReference>
<dbReference type="PANTHER" id="PTHR11373:SF4">
    <property type="entry name" value="DEOXYNUCLEOSIDE TRIPHOSPHATE TRIPHOSPHOHYDROLASE SAMHD1"/>
    <property type="match status" value="1"/>
</dbReference>
<dbReference type="Gene3D" id="1.10.3210.10">
    <property type="entry name" value="Hypothetical protein af1432"/>
    <property type="match status" value="1"/>
</dbReference>
<evidence type="ECO:0000256" key="22">
    <source>
        <dbReference type="ARBA" id="ARBA00049174"/>
    </source>
</evidence>
<keyword evidence="13" id="KW-0862">Zinc</keyword>
<dbReference type="InterPro" id="IPR013761">
    <property type="entry name" value="SAM/pointed_sf"/>
</dbReference>
<evidence type="ECO:0000256" key="3">
    <source>
        <dbReference type="ARBA" id="ARBA00005776"/>
    </source>
</evidence>